<dbReference type="PROSITE" id="PS50263">
    <property type="entry name" value="CN_HYDROLASE"/>
    <property type="match status" value="1"/>
</dbReference>
<dbReference type="Pfam" id="PF02540">
    <property type="entry name" value="NAD_synthase"/>
    <property type="match status" value="1"/>
</dbReference>
<reference evidence="9 10" key="1">
    <citation type="submission" date="2019-12" db="EMBL/GenBank/DDBJ databases">
        <title>Draft genome sequence of the ascomycete Xylaria multiplex DSM 110363.</title>
        <authorList>
            <person name="Buettner E."/>
            <person name="Kellner H."/>
        </authorList>
    </citation>
    <scope>NUCLEOTIDE SEQUENCE [LARGE SCALE GENOMIC DNA]</scope>
    <source>
        <strain evidence="9 10">DSM 110363</strain>
    </source>
</reference>
<dbReference type="GO" id="GO:0005524">
    <property type="term" value="F:ATP binding"/>
    <property type="evidence" value="ECO:0007669"/>
    <property type="project" value="UniProtKB-UniRule"/>
</dbReference>
<dbReference type="EC" id="6.3.5.1" evidence="7"/>
<dbReference type="GO" id="GO:0009435">
    <property type="term" value="P:NAD+ biosynthetic process"/>
    <property type="evidence" value="ECO:0007669"/>
    <property type="project" value="UniProtKB-UniRule"/>
</dbReference>
<evidence type="ECO:0000256" key="7">
    <source>
        <dbReference type="PIRNR" id="PIRNR006630"/>
    </source>
</evidence>
<dbReference type="Gene3D" id="3.60.110.10">
    <property type="entry name" value="Carbon-nitrogen hydrolase"/>
    <property type="match status" value="1"/>
</dbReference>
<evidence type="ECO:0000256" key="6">
    <source>
        <dbReference type="ARBA" id="ARBA00023027"/>
    </source>
</evidence>
<accession>A0A7C8IPE1</accession>
<evidence type="ECO:0000256" key="1">
    <source>
        <dbReference type="ARBA" id="ARBA00005188"/>
    </source>
</evidence>
<dbReference type="PANTHER" id="PTHR23090:SF9">
    <property type="entry name" value="GLUTAMINE-DEPENDENT NAD(+) SYNTHETASE"/>
    <property type="match status" value="1"/>
</dbReference>
<dbReference type="CDD" id="cd07570">
    <property type="entry name" value="GAT_Gln-NAD-synth"/>
    <property type="match status" value="1"/>
</dbReference>
<keyword evidence="4 7" id="KW-0547">Nucleotide-binding</keyword>
<evidence type="ECO:0000313" key="9">
    <source>
        <dbReference type="EMBL" id="KAF2966283.1"/>
    </source>
</evidence>
<dbReference type="UniPathway" id="UPA00253">
    <property type="reaction ID" value="UER00334"/>
</dbReference>
<dbReference type="PIRSF" id="PIRSF006630">
    <property type="entry name" value="NADS_GAT"/>
    <property type="match status" value="1"/>
</dbReference>
<dbReference type="GO" id="GO:0003952">
    <property type="term" value="F:NAD+ synthase (glutamine-hydrolyzing) activity"/>
    <property type="evidence" value="ECO:0007669"/>
    <property type="project" value="UniProtKB-UniRule"/>
</dbReference>
<dbReference type="HAMAP" id="MF_02090">
    <property type="entry name" value="NadE_glutamine_dep"/>
    <property type="match status" value="1"/>
</dbReference>
<dbReference type="FunCoup" id="A0A7C8IPE1">
    <property type="interactions" value="697"/>
</dbReference>
<protein>
    <recommendedName>
        <fullName evidence="7">Glutamine-dependent NAD(+) synthetase</fullName>
        <ecNumber evidence="7">6.3.5.1</ecNumber>
    </recommendedName>
    <alternativeName>
        <fullName evidence="7">NAD(+) synthase [glutamine-hydrolyzing]</fullName>
    </alternativeName>
</protein>
<evidence type="ECO:0000256" key="2">
    <source>
        <dbReference type="ARBA" id="ARBA00007145"/>
    </source>
</evidence>
<dbReference type="InParanoid" id="A0A7C8IPE1"/>
<dbReference type="InterPro" id="IPR014445">
    <property type="entry name" value="Gln-dep_NAD_synthase"/>
</dbReference>
<name>A0A7C8IPE1_9PEZI</name>
<evidence type="ECO:0000313" key="10">
    <source>
        <dbReference type="Proteomes" id="UP000481858"/>
    </source>
</evidence>
<dbReference type="CDD" id="cd00553">
    <property type="entry name" value="NAD_synthase"/>
    <property type="match status" value="1"/>
</dbReference>
<dbReference type="GO" id="GO:0005737">
    <property type="term" value="C:cytoplasm"/>
    <property type="evidence" value="ECO:0007669"/>
    <property type="project" value="InterPro"/>
</dbReference>
<gene>
    <name evidence="9" type="ORF">GQX73_g7294</name>
</gene>
<evidence type="ECO:0000259" key="8">
    <source>
        <dbReference type="PROSITE" id="PS50263"/>
    </source>
</evidence>
<dbReference type="GO" id="GO:0004359">
    <property type="term" value="F:glutaminase activity"/>
    <property type="evidence" value="ECO:0007669"/>
    <property type="project" value="InterPro"/>
</dbReference>
<keyword evidence="5 7" id="KW-0067">ATP-binding</keyword>
<evidence type="ECO:0000256" key="3">
    <source>
        <dbReference type="ARBA" id="ARBA00022598"/>
    </source>
</evidence>
<sequence>MSFLTVAAATLPSVPLDFEGNRDRILESIKVAKSMGARIRTGPELEIPGYGCLDHHLEGDTFAHSWEVLAQIIGDEVCKDMLVDLGMGCRHRNVRYNCRVLCTYKKVLFIRPKMSLANDGLYREARHFTAWVKPMQTETYYLEEVIEKITGQRTVPIGDAILSTRDTAIGCETCEEMFTPRNPSTYMSLNGCEIILNSSASHAELRKLRTRLDLIANSTRKTGGCYVYACATGVDGEARMMFDGSSMILLNGKVLEQGSQFSLEPVEVTTATINLEEIRSFRSSISRNVQAAAQADYPRVEFDIRLSRSAEDIYLSDSLQFSKEKELRILDPMSEIWMATSVYLWQCKLSSSLTPVTLTLGSGIEDINLGIDLVRTSSAGFFLSLSGGLDSSTVALFVYGMAKVVLSSIESGSKTTLADLRRVTGLKDLVPKTAEEIVNLLLTTCYMGTVNSSEETRSRAEMLSKKIGAYHMSIQIDTVVQANLGIVKDALNFEPRYAVEGGTQAENLALQNIQARSRLVTQYMLAQLATTARDTPRKGSALLVLTSGNVDENLRGYVCTNQFLPFKLLKKAKFPTRDIKNSSRQQNYQEEQLLTSALTSSGDLAPLGSIVSNSPFVGRKNDAKLFQRWAVEAWNLPIMNSFIEATPTAELLPLSAGVQEDEVEMGLTYAELSTFGLLRRVERLGPWSCYLQLLGTWKGKLKPQQIAEKTMYFFRNYAINRHKAVVLTPSVHLSAYNPDDNRHDLRPFLYVVNWPFQFKKIQAHAAHLEEMMNNKK</sequence>
<dbReference type="AlphaFoldDB" id="A0A7C8IPE1"/>
<dbReference type="InterPro" id="IPR022310">
    <property type="entry name" value="NAD/GMP_synthase"/>
</dbReference>
<dbReference type="Gene3D" id="3.40.50.620">
    <property type="entry name" value="HUPs"/>
    <property type="match status" value="2"/>
</dbReference>
<proteinExistence type="inferred from homology"/>
<dbReference type="InterPro" id="IPR003694">
    <property type="entry name" value="NAD_synthase"/>
</dbReference>
<comment type="caution">
    <text evidence="9">The sequence shown here is derived from an EMBL/GenBank/DDBJ whole genome shotgun (WGS) entry which is preliminary data.</text>
</comment>
<comment type="similarity">
    <text evidence="2 7">In the C-terminal section; belongs to the NAD synthetase family.</text>
</comment>
<dbReference type="SUPFAM" id="SSF56317">
    <property type="entry name" value="Carbon-nitrogen hydrolase"/>
    <property type="match status" value="1"/>
</dbReference>
<dbReference type="InterPro" id="IPR003010">
    <property type="entry name" value="C-N_Hydrolase"/>
</dbReference>
<keyword evidence="6 7" id="KW-0520">NAD</keyword>
<keyword evidence="10" id="KW-1185">Reference proteome</keyword>
<dbReference type="SUPFAM" id="SSF52402">
    <property type="entry name" value="Adenine nucleotide alpha hydrolases-like"/>
    <property type="match status" value="1"/>
</dbReference>
<dbReference type="EMBL" id="WUBL01000093">
    <property type="protein sequence ID" value="KAF2966283.1"/>
    <property type="molecule type" value="Genomic_DNA"/>
</dbReference>
<keyword evidence="3 7" id="KW-0436">Ligase</keyword>
<comment type="catalytic activity">
    <reaction evidence="7">
        <text>deamido-NAD(+) + L-glutamine + ATP + H2O = L-glutamate + AMP + diphosphate + NAD(+) + H(+)</text>
        <dbReference type="Rhea" id="RHEA:24384"/>
        <dbReference type="ChEBI" id="CHEBI:15377"/>
        <dbReference type="ChEBI" id="CHEBI:15378"/>
        <dbReference type="ChEBI" id="CHEBI:29985"/>
        <dbReference type="ChEBI" id="CHEBI:30616"/>
        <dbReference type="ChEBI" id="CHEBI:33019"/>
        <dbReference type="ChEBI" id="CHEBI:57540"/>
        <dbReference type="ChEBI" id="CHEBI:58359"/>
        <dbReference type="ChEBI" id="CHEBI:58437"/>
        <dbReference type="ChEBI" id="CHEBI:456215"/>
        <dbReference type="EC" id="6.3.5.1"/>
    </reaction>
</comment>
<dbReference type="PANTHER" id="PTHR23090">
    <property type="entry name" value="NH 3 /GLUTAMINE-DEPENDENT NAD + SYNTHETASE"/>
    <property type="match status" value="1"/>
</dbReference>
<feature type="domain" description="CN hydrolase" evidence="8">
    <location>
        <begin position="4"/>
        <end position="275"/>
    </location>
</feature>
<comment type="pathway">
    <text evidence="1 7">Cofactor biosynthesis; NAD(+) biosynthesis; NAD(+) from deamido-NAD(+) (L-Gln route): step 1/1.</text>
</comment>
<dbReference type="OrthoDB" id="2020662at2759"/>
<dbReference type="InterPro" id="IPR036526">
    <property type="entry name" value="C-N_Hydrolase_sf"/>
</dbReference>
<organism evidence="9 10">
    <name type="scientific">Xylaria multiplex</name>
    <dbReference type="NCBI Taxonomy" id="323545"/>
    <lineage>
        <taxon>Eukaryota</taxon>
        <taxon>Fungi</taxon>
        <taxon>Dikarya</taxon>
        <taxon>Ascomycota</taxon>
        <taxon>Pezizomycotina</taxon>
        <taxon>Sordariomycetes</taxon>
        <taxon>Xylariomycetidae</taxon>
        <taxon>Xylariales</taxon>
        <taxon>Xylariaceae</taxon>
        <taxon>Xylaria</taxon>
    </lineage>
</organism>
<dbReference type="Proteomes" id="UP000481858">
    <property type="component" value="Unassembled WGS sequence"/>
</dbReference>
<evidence type="ECO:0000256" key="4">
    <source>
        <dbReference type="ARBA" id="ARBA00022741"/>
    </source>
</evidence>
<dbReference type="InterPro" id="IPR014729">
    <property type="entry name" value="Rossmann-like_a/b/a_fold"/>
</dbReference>
<evidence type="ECO:0000256" key="5">
    <source>
        <dbReference type="ARBA" id="ARBA00022840"/>
    </source>
</evidence>
<dbReference type="Pfam" id="PF00795">
    <property type="entry name" value="CN_hydrolase"/>
    <property type="match status" value="1"/>
</dbReference>